<dbReference type="KEGG" id="psco:LY89DRAFT_596166"/>
<accession>A0A194WS42</accession>
<dbReference type="Pfam" id="PF04479">
    <property type="entry name" value="RTA1"/>
    <property type="match status" value="1"/>
</dbReference>
<evidence type="ECO:0000313" key="6">
    <source>
        <dbReference type="EMBL" id="KUJ10795.1"/>
    </source>
</evidence>
<feature type="transmembrane region" description="Helical" evidence="5">
    <location>
        <begin position="40"/>
        <end position="58"/>
    </location>
</feature>
<dbReference type="InterPro" id="IPR007568">
    <property type="entry name" value="RTA1"/>
</dbReference>
<keyword evidence="2 5" id="KW-0812">Transmembrane</keyword>
<feature type="transmembrane region" description="Helical" evidence="5">
    <location>
        <begin position="116"/>
        <end position="136"/>
    </location>
</feature>
<evidence type="ECO:0000256" key="5">
    <source>
        <dbReference type="SAM" id="Phobius"/>
    </source>
</evidence>
<feature type="transmembrane region" description="Helical" evidence="5">
    <location>
        <begin position="191"/>
        <end position="211"/>
    </location>
</feature>
<feature type="transmembrane region" description="Helical" evidence="5">
    <location>
        <begin position="151"/>
        <end position="171"/>
    </location>
</feature>
<organism evidence="6 7">
    <name type="scientific">Mollisia scopiformis</name>
    <name type="common">Conifer needle endophyte fungus</name>
    <name type="synonym">Phialocephala scopiformis</name>
    <dbReference type="NCBI Taxonomy" id="149040"/>
    <lineage>
        <taxon>Eukaryota</taxon>
        <taxon>Fungi</taxon>
        <taxon>Dikarya</taxon>
        <taxon>Ascomycota</taxon>
        <taxon>Pezizomycotina</taxon>
        <taxon>Leotiomycetes</taxon>
        <taxon>Helotiales</taxon>
        <taxon>Mollisiaceae</taxon>
        <taxon>Mollisia</taxon>
    </lineage>
</organism>
<evidence type="ECO:0000256" key="4">
    <source>
        <dbReference type="ARBA" id="ARBA00023136"/>
    </source>
</evidence>
<protein>
    <submittedName>
        <fullName evidence="6">Putative RTA1 domain protein</fullName>
    </submittedName>
</protein>
<proteinExistence type="predicted"/>
<evidence type="ECO:0000256" key="3">
    <source>
        <dbReference type="ARBA" id="ARBA00022989"/>
    </source>
</evidence>
<feature type="transmembrane region" description="Helical" evidence="5">
    <location>
        <begin position="78"/>
        <end position="95"/>
    </location>
</feature>
<keyword evidence="7" id="KW-1185">Reference proteome</keyword>
<feature type="transmembrane region" description="Helical" evidence="5">
    <location>
        <begin position="231"/>
        <end position="252"/>
    </location>
</feature>
<dbReference type="AlphaFoldDB" id="A0A194WS42"/>
<reference evidence="6 7" key="1">
    <citation type="submission" date="2015-10" db="EMBL/GenBank/DDBJ databases">
        <title>Full genome of DAOMC 229536 Phialocephala scopiformis, a fungal endophyte of spruce producing the potent anti-insectan compound rugulosin.</title>
        <authorList>
            <consortium name="DOE Joint Genome Institute"/>
            <person name="Walker A.K."/>
            <person name="Frasz S.L."/>
            <person name="Seifert K.A."/>
            <person name="Miller J.D."/>
            <person name="Mondo S.J."/>
            <person name="Labutti K."/>
            <person name="Lipzen A."/>
            <person name="Dockter R."/>
            <person name="Kennedy M."/>
            <person name="Grigoriev I.V."/>
            <person name="Spatafora J.W."/>
        </authorList>
    </citation>
    <scope>NUCLEOTIDE SEQUENCE [LARGE SCALE GENOMIC DNA]</scope>
    <source>
        <strain evidence="6 7">CBS 120377</strain>
    </source>
</reference>
<comment type="subcellular location">
    <subcellularLocation>
        <location evidence="1">Membrane</location>
        <topology evidence="1">Multi-pass membrane protein</topology>
    </subcellularLocation>
</comment>
<evidence type="ECO:0000256" key="1">
    <source>
        <dbReference type="ARBA" id="ARBA00004141"/>
    </source>
</evidence>
<name>A0A194WS42_MOLSC</name>
<feature type="transmembrane region" description="Helical" evidence="5">
    <location>
        <begin position="6"/>
        <end position="28"/>
    </location>
</feature>
<keyword evidence="3 5" id="KW-1133">Transmembrane helix</keyword>
<dbReference type="Proteomes" id="UP000070700">
    <property type="component" value="Unassembled WGS sequence"/>
</dbReference>
<dbReference type="RefSeq" id="XP_018065150.1">
    <property type="nucleotide sequence ID" value="XM_018209901.1"/>
</dbReference>
<dbReference type="EMBL" id="KQ947428">
    <property type="protein sequence ID" value="KUJ10795.1"/>
    <property type="molecule type" value="Genomic_DNA"/>
</dbReference>
<evidence type="ECO:0000256" key="2">
    <source>
        <dbReference type="ARBA" id="ARBA00022692"/>
    </source>
</evidence>
<evidence type="ECO:0000313" key="7">
    <source>
        <dbReference type="Proteomes" id="UP000070700"/>
    </source>
</evidence>
<dbReference type="InParanoid" id="A0A194WS42"/>
<gene>
    <name evidence="6" type="ORF">LY89DRAFT_596166</name>
</gene>
<dbReference type="GO" id="GO:0016020">
    <property type="term" value="C:membrane"/>
    <property type="evidence" value="ECO:0007669"/>
    <property type="project" value="UniProtKB-SubCell"/>
</dbReference>
<dbReference type="PANTHER" id="PTHR31465">
    <property type="entry name" value="PROTEIN RTA1-RELATED"/>
    <property type="match status" value="1"/>
</dbReference>
<dbReference type="GeneID" id="28819627"/>
<keyword evidence="4 5" id="KW-0472">Membrane</keyword>
<dbReference type="OrthoDB" id="3358017at2759"/>
<dbReference type="PANTHER" id="PTHR31465:SF32">
    <property type="entry name" value="DOMAIN PROTEIN, PUTATIVE-RELATED"/>
    <property type="match status" value="1"/>
</dbReference>
<sequence>MADSIWLYNPSLALSILFTVLYTIPTTIQLYQTTVKYKAHYFLVVSIGCCLELGGYVARCVSIHHPSEIPPYATQSSLIIIAPIFFAAGNYLLITRLCPPSLPRIFRIPIRNLTRIFVSCDVVLFLIQASGSGIAASGNWEGRITMVGKDVLIVGLASQLVTFVFFVGIVVRVHSLAKGKEGEGGMGWKRVLWAVYGSSGLIIIRSTYRLIEFALGIRGYPFTHDWTFCVFESVPMLGAVGVFCVWHPGAYFGPGKKRGFRDGGEIQMDGRTSPVV</sequence>